<accession>A0A8H4ESR1</accession>
<organism evidence="1 2">
    <name type="scientific">Gigaspora margarita</name>
    <dbReference type="NCBI Taxonomy" id="4874"/>
    <lineage>
        <taxon>Eukaryota</taxon>
        <taxon>Fungi</taxon>
        <taxon>Fungi incertae sedis</taxon>
        <taxon>Mucoromycota</taxon>
        <taxon>Glomeromycotina</taxon>
        <taxon>Glomeromycetes</taxon>
        <taxon>Diversisporales</taxon>
        <taxon>Gigasporaceae</taxon>
        <taxon>Gigaspora</taxon>
    </lineage>
</organism>
<proteinExistence type="predicted"/>
<dbReference type="EMBL" id="WTPW01000102">
    <property type="protein sequence ID" value="KAF0547905.1"/>
    <property type="molecule type" value="Genomic_DNA"/>
</dbReference>
<dbReference type="Proteomes" id="UP000439903">
    <property type="component" value="Unassembled WGS sequence"/>
</dbReference>
<evidence type="ECO:0000313" key="2">
    <source>
        <dbReference type="Proteomes" id="UP000439903"/>
    </source>
</evidence>
<keyword evidence="2" id="KW-1185">Reference proteome</keyword>
<name>A0A8H4ESR1_GIGMA</name>
<reference evidence="1 2" key="1">
    <citation type="journal article" date="2019" name="Environ. Microbiol.">
        <title>At the nexus of three kingdoms: the genome of the mycorrhizal fungus Gigaspora margarita provides insights into plant, endobacterial and fungal interactions.</title>
        <authorList>
            <person name="Venice F."/>
            <person name="Ghignone S."/>
            <person name="Salvioli di Fossalunga A."/>
            <person name="Amselem J."/>
            <person name="Novero M."/>
            <person name="Xianan X."/>
            <person name="Sedzielewska Toro K."/>
            <person name="Morin E."/>
            <person name="Lipzen A."/>
            <person name="Grigoriev I.V."/>
            <person name="Henrissat B."/>
            <person name="Martin F.M."/>
            <person name="Bonfante P."/>
        </authorList>
    </citation>
    <scope>NUCLEOTIDE SEQUENCE [LARGE SCALE GENOMIC DNA]</scope>
    <source>
        <strain evidence="1 2">BEG34</strain>
    </source>
</reference>
<gene>
    <name evidence="1" type="ORF">F8M41_000257</name>
</gene>
<protein>
    <submittedName>
        <fullName evidence="1">Uncharacterized protein</fullName>
    </submittedName>
</protein>
<comment type="caution">
    <text evidence="1">The sequence shown here is derived from an EMBL/GenBank/DDBJ whole genome shotgun (WGS) entry which is preliminary data.</text>
</comment>
<evidence type="ECO:0000313" key="1">
    <source>
        <dbReference type="EMBL" id="KAF0547905.1"/>
    </source>
</evidence>
<sequence>MTKFYEFESVNYDESVEDKHKLYDSDPYDISNIDQDYEFSSSNQQKYVNSSSITSYMDENIQNEEFIPEKWL</sequence>
<dbReference type="AlphaFoldDB" id="A0A8H4ESR1"/>